<keyword evidence="6 7" id="KW-0472">Membrane</keyword>
<feature type="transmembrane region" description="Helical" evidence="7">
    <location>
        <begin position="115"/>
        <end position="134"/>
    </location>
</feature>
<feature type="transmembrane region" description="Helical" evidence="7">
    <location>
        <begin position="146"/>
        <end position="164"/>
    </location>
</feature>
<protein>
    <submittedName>
        <fullName evidence="8">Urea transporter</fullName>
    </submittedName>
</protein>
<evidence type="ECO:0000313" key="9">
    <source>
        <dbReference type="Proteomes" id="UP000344274"/>
    </source>
</evidence>
<name>A0A5E6TZH8_PSEFL</name>
<accession>A0A5E6TZH8</accession>
<feature type="transmembrane region" description="Helical" evidence="7">
    <location>
        <begin position="259"/>
        <end position="280"/>
    </location>
</feature>
<dbReference type="GO" id="GO:0015204">
    <property type="term" value="F:urea transmembrane transporter activity"/>
    <property type="evidence" value="ECO:0007669"/>
    <property type="project" value="InterPro"/>
</dbReference>
<dbReference type="InterPro" id="IPR029020">
    <property type="entry name" value="Ammonium/urea_transptr"/>
</dbReference>
<keyword evidence="5 7" id="KW-1133">Transmembrane helix</keyword>
<feature type="transmembrane region" description="Helical" evidence="7">
    <location>
        <begin position="54"/>
        <end position="79"/>
    </location>
</feature>
<comment type="subcellular location">
    <subcellularLocation>
        <location evidence="1">Cell membrane</location>
        <topology evidence="1">Multi-pass membrane protein</topology>
    </subcellularLocation>
</comment>
<dbReference type="Gene3D" id="1.10.3430.10">
    <property type="entry name" value="Ammonium transporter AmtB like domains"/>
    <property type="match status" value="1"/>
</dbReference>
<dbReference type="Proteomes" id="UP000344274">
    <property type="component" value="Unassembled WGS sequence"/>
</dbReference>
<dbReference type="EMBL" id="CABVHB010000077">
    <property type="protein sequence ID" value="VVN41417.1"/>
    <property type="molecule type" value="Genomic_DNA"/>
</dbReference>
<organism evidence="8 9">
    <name type="scientific">Pseudomonas fluorescens</name>
    <dbReference type="NCBI Taxonomy" id="294"/>
    <lineage>
        <taxon>Bacteria</taxon>
        <taxon>Pseudomonadati</taxon>
        <taxon>Pseudomonadota</taxon>
        <taxon>Gammaproteobacteria</taxon>
        <taxon>Pseudomonadales</taxon>
        <taxon>Pseudomonadaceae</taxon>
        <taxon>Pseudomonas</taxon>
    </lineage>
</organism>
<dbReference type="Pfam" id="PF03253">
    <property type="entry name" value="UT"/>
    <property type="match status" value="1"/>
</dbReference>
<dbReference type="AlphaFoldDB" id="A0A5E6TZH8"/>
<proteinExistence type="inferred from homology"/>
<evidence type="ECO:0000256" key="3">
    <source>
        <dbReference type="ARBA" id="ARBA00022475"/>
    </source>
</evidence>
<feature type="transmembrane region" description="Helical" evidence="7">
    <location>
        <begin position="211"/>
        <end position="228"/>
    </location>
</feature>
<gene>
    <name evidence="8" type="ORF">PS673_05408</name>
</gene>
<keyword evidence="4 7" id="KW-0812">Transmembrane</keyword>
<reference evidence="8 9" key="1">
    <citation type="submission" date="2019-09" db="EMBL/GenBank/DDBJ databases">
        <authorList>
            <person name="Chandra G."/>
            <person name="Truman W A."/>
        </authorList>
    </citation>
    <scope>NUCLEOTIDE SEQUENCE [LARGE SCALE GENOMIC DNA]</scope>
    <source>
        <strain evidence="8">PS673</strain>
    </source>
</reference>
<feature type="transmembrane region" description="Helical" evidence="7">
    <location>
        <begin position="234"/>
        <end position="252"/>
    </location>
</feature>
<evidence type="ECO:0000256" key="2">
    <source>
        <dbReference type="ARBA" id="ARBA00005914"/>
    </source>
</evidence>
<dbReference type="PANTHER" id="PTHR10464">
    <property type="entry name" value="UREA TRANSPORTER"/>
    <property type="match status" value="1"/>
</dbReference>
<evidence type="ECO:0000256" key="6">
    <source>
        <dbReference type="ARBA" id="ARBA00023136"/>
    </source>
</evidence>
<evidence type="ECO:0000256" key="5">
    <source>
        <dbReference type="ARBA" id="ARBA00022989"/>
    </source>
</evidence>
<keyword evidence="3" id="KW-1003">Cell membrane</keyword>
<feature type="transmembrane region" description="Helical" evidence="7">
    <location>
        <begin position="184"/>
        <end position="206"/>
    </location>
</feature>
<evidence type="ECO:0000256" key="4">
    <source>
        <dbReference type="ARBA" id="ARBA00022692"/>
    </source>
</evidence>
<evidence type="ECO:0000256" key="7">
    <source>
        <dbReference type="SAM" id="Phobius"/>
    </source>
</evidence>
<comment type="similarity">
    <text evidence="2">Belongs to the urea transporter family.</text>
</comment>
<sequence>MLAKQATRFTGNTTDFIMPANHFNTHCPDWAEALLNGFSQIFLQRNPLCGLLCVLAILFTAPALLGGALLGGVAGLLTAQRRNYAKADRQAGLFSYNGVLLGLLLSLYFPWSAMMPPLILAAGGLSAMVTQQWLKRVRFSQYLPAYTAPFVGLGWLLLCFATPSTEPHLIEVSTLNMLAAPLKGLGQVMFLGHPLAGAMIAAGLLIADRRAFCWALLASVAGMGWSLLNHDFYTALLGLGGYNAVLAALAFSSQRRQPWLPLVGIGLALLLTPLFAAIGLPTLTAPFILAGWLIRSVIQMLGKATVESAPCAPGENQPRLR</sequence>
<dbReference type="PANTHER" id="PTHR10464:SF4">
    <property type="entry name" value="UREA TRANSPORTER"/>
    <property type="match status" value="1"/>
</dbReference>
<evidence type="ECO:0000256" key="1">
    <source>
        <dbReference type="ARBA" id="ARBA00004651"/>
    </source>
</evidence>
<dbReference type="InterPro" id="IPR004937">
    <property type="entry name" value="Urea_transporter"/>
</dbReference>
<dbReference type="GO" id="GO:0005886">
    <property type="term" value="C:plasma membrane"/>
    <property type="evidence" value="ECO:0007669"/>
    <property type="project" value="UniProtKB-SubCell"/>
</dbReference>
<evidence type="ECO:0000313" key="8">
    <source>
        <dbReference type="EMBL" id="VVN41417.1"/>
    </source>
</evidence>